<dbReference type="AlphaFoldDB" id="A0A835VXB1"/>
<evidence type="ECO:0000256" key="1">
    <source>
        <dbReference type="ARBA" id="ARBA00022837"/>
    </source>
</evidence>
<keyword evidence="3" id="KW-1133">Transmembrane helix</keyword>
<dbReference type="InterPro" id="IPR002048">
    <property type="entry name" value="EF_hand_dom"/>
</dbReference>
<dbReference type="CDD" id="cd00051">
    <property type="entry name" value="EFh"/>
    <property type="match status" value="1"/>
</dbReference>
<dbReference type="EMBL" id="JAEHOC010000032">
    <property type="protein sequence ID" value="KAG2428984.1"/>
    <property type="molecule type" value="Genomic_DNA"/>
</dbReference>
<organism evidence="5 6">
    <name type="scientific">Chlamydomonas incerta</name>
    <dbReference type="NCBI Taxonomy" id="51695"/>
    <lineage>
        <taxon>Eukaryota</taxon>
        <taxon>Viridiplantae</taxon>
        <taxon>Chlorophyta</taxon>
        <taxon>core chlorophytes</taxon>
        <taxon>Chlorophyceae</taxon>
        <taxon>CS clade</taxon>
        <taxon>Chlamydomonadales</taxon>
        <taxon>Chlamydomonadaceae</taxon>
        <taxon>Chlamydomonas</taxon>
    </lineage>
</organism>
<dbReference type="GO" id="GO:0005509">
    <property type="term" value="F:calcium ion binding"/>
    <property type="evidence" value="ECO:0007669"/>
    <property type="project" value="InterPro"/>
</dbReference>
<reference evidence="5" key="1">
    <citation type="journal article" date="2020" name="bioRxiv">
        <title>Comparative genomics of Chlamydomonas.</title>
        <authorList>
            <person name="Craig R.J."/>
            <person name="Hasan A.R."/>
            <person name="Ness R.W."/>
            <person name="Keightley P.D."/>
        </authorList>
    </citation>
    <scope>NUCLEOTIDE SEQUENCE</scope>
    <source>
        <strain evidence="5">SAG 7.73</strain>
    </source>
</reference>
<dbReference type="PROSITE" id="PS00018">
    <property type="entry name" value="EF_HAND_1"/>
    <property type="match status" value="2"/>
</dbReference>
<dbReference type="InterPro" id="IPR052805">
    <property type="entry name" value="GEF_Ubiquitin-Prot_Reg"/>
</dbReference>
<feature type="transmembrane region" description="Helical" evidence="3">
    <location>
        <begin position="39"/>
        <end position="64"/>
    </location>
</feature>
<dbReference type="Proteomes" id="UP000650467">
    <property type="component" value="Unassembled WGS sequence"/>
</dbReference>
<keyword evidence="3" id="KW-0812">Transmembrane</keyword>
<protein>
    <recommendedName>
        <fullName evidence="4">EF-hand domain-containing protein</fullName>
    </recommendedName>
</protein>
<dbReference type="Pfam" id="PF13202">
    <property type="entry name" value="EF-hand_5"/>
    <property type="match status" value="1"/>
</dbReference>
<feature type="domain" description="EF-hand" evidence="4">
    <location>
        <begin position="518"/>
        <end position="553"/>
    </location>
</feature>
<dbReference type="Gene3D" id="1.10.238.10">
    <property type="entry name" value="EF-hand"/>
    <property type="match status" value="2"/>
</dbReference>
<evidence type="ECO:0000256" key="2">
    <source>
        <dbReference type="SAM" id="MobiDB-lite"/>
    </source>
</evidence>
<feature type="region of interest" description="Disordered" evidence="2">
    <location>
        <begin position="79"/>
        <end position="111"/>
    </location>
</feature>
<keyword evidence="3" id="KW-0472">Membrane</keyword>
<keyword evidence="1" id="KW-0106">Calcium</keyword>
<evidence type="ECO:0000313" key="6">
    <source>
        <dbReference type="Proteomes" id="UP000650467"/>
    </source>
</evidence>
<dbReference type="InterPro" id="IPR018247">
    <property type="entry name" value="EF_Hand_1_Ca_BS"/>
</dbReference>
<feature type="compositionally biased region" description="Low complexity" evidence="2">
    <location>
        <begin position="84"/>
        <end position="94"/>
    </location>
</feature>
<keyword evidence="6" id="KW-1185">Reference proteome</keyword>
<dbReference type="InterPro" id="IPR011992">
    <property type="entry name" value="EF-hand-dom_pair"/>
</dbReference>
<feature type="domain" description="EF-hand" evidence="4">
    <location>
        <begin position="613"/>
        <end position="648"/>
    </location>
</feature>
<dbReference type="OrthoDB" id="541026at2759"/>
<sequence length="878" mass="88123">MHENGALARGLGVEKRVAWAAEELQRLGRRLHAPMGNETLFWVIIAVSAVVGLILLAVVIWAIVTKCGRGKSAPVVPYNDPGKAATGPQAAHPGGPAPHPGGPDPHMAGKDVDLEKGQMVKSAYAAPGVQAVNGTHAAPVILPVPPWEANPQALPPGIVLAPVTPPTFNALLSNPRMANEPPYERLVLLSSRVHNVEMVAQAVLPNVAYVAYDWKNFTLQELLRYIKKVLGAQKVVSIAVVAPGSKPGSVGLLEGASTNPEKLATKTELSQFWRVMAGCVALSGTADGRRIDLLGCRLVEAPREGAALLRELWNLTTVPFAAADDALGGYMLSTFMEEPTTKQLSLISSTIPAIDLYFNRHALLGVPPPGSVGSVAMAAPMVASSAPLPPGPPPPGAIAPVGSAPPMAAPPGAVAPAGIAHAAPPPAGAIAAVGAGAAVGAAAVAAAAHAQPPGAAPYPPGAPPPPPGTAPPPPPGAPPPAHAPGAVEAVSAVKSAAPPPPAAPGGDIFTRFSMALAQRGKTADAAFTEGDKNANGSLSTDELTALMLAHVPDASAMDVKHFMAMLDTENEDGVLSRSEFVLGLPENVRIQELVRSGRDDDEVVLRLQEYLTDNEAVIKDTMMEFDANANGELDHRELQQLVACIPGLGPPEKKFILAFLYHHDANKDMRVSYVELRKALDQFGKPPPAVAKSAAVAAAPAPVAAAAGQAVQATQAQAGQVAQAAQVQAGQAAAAAQAHAQAAAGQAVQATQAQAGQVAQAAQVQAGQAAAAAQAQAQAAAGQAAAAAQAQAQAAAGQAAAAAQAQAQAAAGQAAAALPPPMLAPLGAPPGGLAPLGGNKLGPLAPLAPLSGGLPGGAPLGRPGGLAPLAPLGPPPAL</sequence>
<evidence type="ECO:0000259" key="4">
    <source>
        <dbReference type="PROSITE" id="PS50222"/>
    </source>
</evidence>
<feature type="region of interest" description="Disordered" evidence="2">
    <location>
        <begin position="451"/>
        <end position="484"/>
    </location>
</feature>
<dbReference type="PROSITE" id="PS50222">
    <property type="entry name" value="EF_HAND_2"/>
    <property type="match status" value="3"/>
</dbReference>
<feature type="region of interest" description="Disordered" evidence="2">
    <location>
        <begin position="856"/>
        <end position="878"/>
    </location>
</feature>
<gene>
    <name evidence="5" type="ORF">HXX76_011228</name>
</gene>
<dbReference type="PANTHER" id="PTHR46857">
    <property type="entry name" value="EPITHELIAL CELL-TRANSFORMING SEQUENCE 2 ONCOGENE-LIKE"/>
    <property type="match status" value="1"/>
</dbReference>
<evidence type="ECO:0000313" key="5">
    <source>
        <dbReference type="EMBL" id="KAG2428984.1"/>
    </source>
</evidence>
<evidence type="ECO:0000256" key="3">
    <source>
        <dbReference type="SAM" id="Phobius"/>
    </source>
</evidence>
<dbReference type="PANTHER" id="PTHR46857:SF2">
    <property type="entry name" value="F-BOX ONLY PROTEIN 16"/>
    <property type="match status" value="1"/>
</dbReference>
<feature type="compositionally biased region" description="Pro residues" evidence="2">
    <location>
        <begin position="454"/>
        <end position="482"/>
    </location>
</feature>
<dbReference type="SMART" id="SM00054">
    <property type="entry name" value="EFh"/>
    <property type="match status" value="4"/>
</dbReference>
<comment type="caution">
    <text evidence="5">The sequence shown here is derived from an EMBL/GenBank/DDBJ whole genome shotgun (WGS) entry which is preliminary data.</text>
</comment>
<proteinExistence type="predicted"/>
<dbReference type="SUPFAM" id="SSF47473">
    <property type="entry name" value="EF-hand"/>
    <property type="match status" value="1"/>
</dbReference>
<name>A0A835VXB1_CHLIN</name>
<feature type="domain" description="EF-hand" evidence="4">
    <location>
        <begin position="651"/>
        <end position="686"/>
    </location>
</feature>
<accession>A0A835VXB1</accession>